<proteinExistence type="predicted"/>
<keyword evidence="4" id="KW-1185">Reference proteome</keyword>
<comment type="caution">
    <text evidence="3">The sequence shown here is derived from an EMBL/GenBank/DDBJ whole genome shotgun (WGS) entry which is preliminary data.</text>
</comment>
<dbReference type="Proteomes" id="UP000442714">
    <property type="component" value="Unassembled WGS sequence"/>
</dbReference>
<dbReference type="AlphaFoldDB" id="A0A844ZUC8"/>
<reference evidence="3 4" key="1">
    <citation type="submission" date="2019-12" db="EMBL/GenBank/DDBJ databases">
        <title>Genomic-based taxomic classification of the family Erythrobacteraceae.</title>
        <authorList>
            <person name="Xu L."/>
        </authorList>
    </citation>
    <scope>NUCLEOTIDE SEQUENCE [LARGE SCALE GENOMIC DNA]</scope>
    <source>
        <strain evidence="3 4">KCTC 52763</strain>
    </source>
</reference>
<evidence type="ECO:0000256" key="1">
    <source>
        <dbReference type="SAM" id="MobiDB-lite"/>
    </source>
</evidence>
<feature type="signal peptide" evidence="2">
    <location>
        <begin position="1"/>
        <end position="27"/>
    </location>
</feature>
<sequence length="559" mass="58038">MTKLNLKRSTALVSALAAISVASPAFAQDYSGGEGQEASSSASDRRTGNGVNVEPYIEVSQIAIAELSPGDEVVTYTQVAAGIDASVTGRNNGGSVSLRVEKNIGYGDDAINGETISGVARGYASIVPQVLTVEAGALAAETRVDGNGSSSLSSLDDRGSESQIYSAYAGPNLHTRAGDVEVNANYRIGYTRVEAPDGLAPAPGAAPVDVFDDSISQSAAVHLGTRPGEPLPIGVGVGAGWNQEDISNLDQRFRDMYVRGDVSIPIAQTVQLVGGIGYEDVEVSARDALLDVNGDPVIGDDGRLVVDTSQPRQLAYDVSGLIWDVGVVWRPSRRTSVEAHVGRRYDSTTYYGSLAYAPDSRSSFNVSVYDAVSGFGSQLSNALANLPTEFTAGRNPLTGELGGCVSGEEGANCLNGALGSIRSSVFRSRGVAASYSTSFGRMTAGVGAGYDRRKFIAVPGSVLAAADGVTDESYYASVFLSGEVGRRGNFTTNAYYNYLQSGFDLAGEVNAIGASAAYSHNISSRLSARAAVAIDSLDSDVSTEDFTAASALVGLRFGF</sequence>
<dbReference type="RefSeq" id="WP_160603862.1">
    <property type="nucleotide sequence ID" value="NZ_WTYX01000001.1"/>
</dbReference>
<organism evidence="3 4">
    <name type="scientific">Pontixanthobacter aquaemixtae</name>
    <dbReference type="NCBI Taxonomy" id="1958940"/>
    <lineage>
        <taxon>Bacteria</taxon>
        <taxon>Pseudomonadati</taxon>
        <taxon>Pseudomonadota</taxon>
        <taxon>Alphaproteobacteria</taxon>
        <taxon>Sphingomonadales</taxon>
        <taxon>Erythrobacteraceae</taxon>
        <taxon>Pontixanthobacter</taxon>
    </lineage>
</organism>
<protein>
    <submittedName>
        <fullName evidence="3">Preprotein translocase subunit YajC</fullName>
    </submittedName>
</protein>
<evidence type="ECO:0000256" key="2">
    <source>
        <dbReference type="SAM" id="SignalP"/>
    </source>
</evidence>
<feature type="region of interest" description="Disordered" evidence="1">
    <location>
        <begin position="29"/>
        <end position="50"/>
    </location>
</feature>
<name>A0A844ZUC8_9SPHN</name>
<feature type="chain" id="PRO_5032775368" evidence="2">
    <location>
        <begin position="28"/>
        <end position="559"/>
    </location>
</feature>
<dbReference type="SUPFAM" id="SSF56935">
    <property type="entry name" value="Porins"/>
    <property type="match status" value="1"/>
</dbReference>
<dbReference type="EMBL" id="WTYX01000001">
    <property type="protein sequence ID" value="MXO90397.1"/>
    <property type="molecule type" value="Genomic_DNA"/>
</dbReference>
<accession>A0A844ZUC8</accession>
<evidence type="ECO:0000313" key="3">
    <source>
        <dbReference type="EMBL" id="MXO90397.1"/>
    </source>
</evidence>
<keyword evidence="2" id="KW-0732">Signal</keyword>
<gene>
    <name evidence="3" type="ORF">GRI41_06160</name>
</gene>
<evidence type="ECO:0000313" key="4">
    <source>
        <dbReference type="Proteomes" id="UP000442714"/>
    </source>
</evidence>
<dbReference type="OrthoDB" id="7416805at2"/>